<name>A0A9W9ZYB4_9CNID</name>
<reference evidence="1" key="1">
    <citation type="submission" date="2023-01" db="EMBL/GenBank/DDBJ databases">
        <title>Genome assembly of the deep-sea coral Lophelia pertusa.</title>
        <authorList>
            <person name="Herrera S."/>
            <person name="Cordes E."/>
        </authorList>
    </citation>
    <scope>NUCLEOTIDE SEQUENCE</scope>
    <source>
        <strain evidence="1">USNM1676648</strain>
        <tissue evidence="1">Polyp</tissue>
    </source>
</reference>
<gene>
    <name evidence="1" type="ORF">OS493_029604</name>
</gene>
<dbReference type="Proteomes" id="UP001163046">
    <property type="component" value="Unassembled WGS sequence"/>
</dbReference>
<dbReference type="EMBL" id="MU825426">
    <property type="protein sequence ID" value="KAJ7389705.1"/>
    <property type="molecule type" value="Genomic_DNA"/>
</dbReference>
<dbReference type="AlphaFoldDB" id="A0A9W9ZYB4"/>
<sequence>MALAVAITLRLGAKLTRILETRKGNMTGGYTNEGHTLRPTGAEYSWYDGNSHDGDDYGPPGYPFFFWYYKEVGNTAVFTAQKAIEQELERFSNLLLNSPSIVSKEDQTENGIVLSSGADESTKTQEIIRTRGGCLRLRGGGRKQKGNKKAASCNCGGACNCNIFEDDEDESSYEEDTDTEYYWDESDCSSTIDVNKSFDDDRRDVVDDLPSPEQGADNSRFQRRLQFKSDQVHMETHPKPEKAEKIMQKRKVNYENIEREIKAGSCCYKNCITLILTKSDIYKTREWFFKKSREAQGQFLLNFFQVARRSKGQRTVYAHSVEKKMSARKHGYLAMG</sequence>
<comment type="caution">
    <text evidence="1">The sequence shown here is derived from an EMBL/GenBank/DDBJ whole genome shotgun (WGS) entry which is preliminary data.</text>
</comment>
<keyword evidence="2" id="KW-1185">Reference proteome</keyword>
<organism evidence="1 2">
    <name type="scientific">Desmophyllum pertusum</name>
    <dbReference type="NCBI Taxonomy" id="174260"/>
    <lineage>
        <taxon>Eukaryota</taxon>
        <taxon>Metazoa</taxon>
        <taxon>Cnidaria</taxon>
        <taxon>Anthozoa</taxon>
        <taxon>Hexacorallia</taxon>
        <taxon>Scleractinia</taxon>
        <taxon>Caryophylliina</taxon>
        <taxon>Caryophylliidae</taxon>
        <taxon>Desmophyllum</taxon>
    </lineage>
</organism>
<proteinExistence type="predicted"/>
<evidence type="ECO:0000313" key="1">
    <source>
        <dbReference type="EMBL" id="KAJ7389705.1"/>
    </source>
</evidence>
<evidence type="ECO:0000313" key="2">
    <source>
        <dbReference type="Proteomes" id="UP001163046"/>
    </source>
</evidence>
<accession>A0A9W9ZYB4</accession>
<protein>
    <submittedName>
        <fullName evidence="1">Uncharacterized protein</fullName>
    </submittedName>
</protein>